<comment type="subcellular location">
    <subcellularLocation>
        <location evidence="5">Cytoplasm</location>
    </subcellularLocation>
</comment>
<dbReference type="InterPro" id="IPR029063">
    <property type="entry name" value="SAM-dependent_MTases_sf"/>
</dbReference>
<keyword evidence="3 5" id="KW-0808">Transferase</keyword>
<feature type="domain" description="Methyltransferase" evidence="6">
    <location>
        <begin position="35"/>
        <end position="124"/>
    </location>
</feature>
<dbReference type="HAMAP" id="MF_00560">
    <property type="entry name" value="Tran_acon_Me_trans"/>
    <property type="match status" value="1"/>
</dbReference>
<evidence type="ECO:0000259" key="6">
    <source>
        <dbReference type="Pfam" id="PF13649"/>
    </source>
</evidence>
<dbReference type="GO" id="GO:0030798">
    <property type="term" value="F:trans-aconitate 2-methyltransferase activity"/>
    <property type="evidence" value="ECO:0007669"/>
    <property type="project" value="UniProtKB-UniRule"/>
</dbReference>
<evidence type="ECO:0000256" key="5">
    <source>
        <dbReference type="HAMAP-Rule" id="MF_00560"/>
    </source>
</evidence>
<proteinExistence type="inferred from homology"/>
<evidence type="ECO:0000256" key="1">
    <source>
        <dbReference type="ARBA" id="ARBA00022490"/>
    </source>
</evidence>
<evidence type="ECO:0000256" key="4">
    <source>
        <dbReference type="ARBA" id="ARBA00022691"/>
    </source>
</evidence>
<dbReference type="eggNOG" id="COG4106">
    <property type="taxonomic scope" value="Bacteria"/>
</dbReference>
<dbReference type="SUPFAM" id="SSF53335">
    <property type="entry name" value="S-adenosyl-L-methionine-dependent methyltransferases"/>
    <property type="match status" value="1"/>
</dbReference>
<keyword evidence="2 5" id="KW-0489">Methyltransferase</keyword>
<organism evidence="7 8">
    <name type="scientific">Ewingella americana (strain ATCC 33852 / DSM 4580 / CCUG 14506 / JCM 5911 / LMG 7869 / NCTC 12157 / CDC 1468-78)</name>
    <dbReference type="NCBI Taxonomy" id="910964"/>
    <lineage>
        <taxon>Bacteria</taxon>
        <taxon>Pseudomonadati</taxon>
        <taxon>Pseudomonadota</taxon>
        <taxon>Gammaproteobacteria</taxon>
        <taxon>Enterobacterales</taxon>
        <taxon>Yersiniaceae</taxon>
        <taxon>Ewingella</taxon>
    </lineage>
</organism>
<dbReference type="InterPro" id="IPR023149">
    <property type="entry name" value="Trans_acon_MeTrfase_C"/>
</dbReference>
<dbReference type="GeneID" id="78379269"/>
<gene>
    <name evidence="5" type="primary">tam</name>
    <name evidence="7" type="ORF">GEAM_0928</name>
</gene>
<dbReference type="AlphaFoldDB" id="A0A085GK73"/>
<dbReference type="EC" id="2.1.1.144" evidence="5"/>
<dbReference type="Pfam" id="PF13649">
    <property type="entry name" value="Methyltransf_25"/>
    <property type="match status" value="1"/>
</dbReference>
<dbReference type="InterPro" id="IPR023506">
    <property type="entry name" value="Trans-aconitate_MeTrfase"/>
</dbReference>
<evidence type="ECO:0000313" key="7">
    <source>
        <dbReference type="EMBL" id="KFC84118.1"/>
    </source>
</evidence>
<keyword evidence="4 5" id="KW-0949">S-adenosyl-L-methionine</keyword>
<comment type="similarity">
    <text evidence="5">Belongs to the methyltransferase superfamily. Tam family.</text>
</comment>
<protein>
    <recommendedName>
        <fullName evidence="5">Trans-aconitate 2-methyltransferase</fullName>
        <ecNumber evidence="5">2.1.1.144</ecNumber>
    </recommendedName>
</protein>
<dbReference type="NCBIfam" id="NF002463">
    <property type="entry name" value="PRK01683.1"/>
    <property type="match status" value="1"/>
</dbReference>
<keyword evidence="8" id="KW-1185">Reference proteome</keyword>
<evidence type="ECO:0000256" key="3">
    <source>
        <dbReference type="ARBA" id="ARBA00022679"/>
    </source>
</evidence>
<sequence length="260" mass="29728">MKDWNPDLYRQFEAERTRPAAELLARVLHPNAKFITDLGCGPGNSTELLQHAYPEALLTGLDTSQAMLEKARERLPSCRFEKVDIREWKPTQPQDIIYGNASLQWVTGHEELIPHLMQQLAPEGVFAVQMPDNLSQPSHQLMQKVADQPEWKDVIAGVDNSRKQLLTTEQYYDLLASQGAMVDIWRTTYYHVMPSAKAIVDWLSSTGLRPFLAPLDETQQEAFLASYLQELEQVYLPRADRSVLLAFPRLFLIARKSARH</sequence>
<dbReference type="InterPro" id="IPR041698">
    <property type="entry name" value="Methyltransf_25"/>
</dbReference>
<reference evidence="7 8" key="1">
    <citation type="submission" date="2014-05" db="EMBL/GenBank/DDBJ databases">
        <title>ATOL: Assembling a taxonomically balanced genome-scale reconstruction of the evolutionary history of the Enterobacteriaceae.</title>
        <authorList>
            <person name="Plunkett G.III."/>
            <person name="Neeno-Eckwall E.C."/>
            <person name="Glasner J.D."/>
            <person name="Perna N.T."/>
        </authorList>
    </citation>
    <scope>NUCLEOTIDE SEQUENCE [LARGE SCALE GENOMIC DNA]</scope>
    <source>
        <strain evidence="7 8">ATCC 33852</strain>
    </source>
</reference>
<dbReference type="PANTHER" id="PTHR43861:SF1">
    <property type="entry name" value="TRANS-ACONITATE 2-METHYLTRANSFERASE"/>
    <property type="match status" value="1"/>
</dbReference>
<comment type="catalytic activity">
    <reaction evidence="5">
        <text>trans-aconitate + S-adenosyl-L-methionine = (E)-3-(methoxycarbonyl)pent-2-enedioate + S-adenosyl-L-homocysteine</text>
        <dbReference type="Rhea" id="RHEA:14969"/>
        <dbReference type="ChEBI" id="CHEBI:15708"/>
        <dbReference type="ChEBI" id="CHEBI:57470"/>
        <dbReference type="ChEBI" id="CHEBI:57856"/>
        <dbReference type="ChEBI" id="CHEBI:59789"/>
        <dbReference type="EC" id="2.1.1.144"/>
    </reaction>
</comment>
<evidence type="ECO:0000256" key="2">
    <source>
        <dbReference type="ARBA" id="ARBA00022603"/>
    </source>
</evidence>
<dbReference type="OrthoDB" id="9795085at2"/>
<dbReference type="STRING" id="910964.GEAM_0928"/>
<dbReference type="GO" id="GO:0032259">
    <property type="term" value="P:methylation"/>
    <property type="evidence" value="ECO:0007669"/>
    <property type="project" value="UniProtKB-KW"/>
</dbReference>
<keyword evidence="1 5" id="KW-0963">Cytoplasm</keyword>
<dbReference type="EMBL" id="JMPJ01000031">
    <property type="protein sequence ID" value="KFC84118.1"/>
    <property type="molecule type" value="Genomic_DNA"/>
</dbReference>
<dbReference type="Proteomes" id="UP000028640">
    <property type="component" value="Unassembled WGS sequence"/>
</dbReference>
<comment type="caution">
    <text evidence="7">The sequence shown here is derived from an EMBL/GenBank/DDBJ whole genome shotgun (WGS) entry which is preliminary data.</text>
</comment>
<dbReference type="RefSeq" id="WP_034788870.1">
    <property type="nucleotide sequence ID" value="NZ_JMPJ01000031.1"/>
</dbReference>
<dbReference type="Gene3D" id="1.10.150.290">
    <property type="entry name" value="S-adenosyl-L-methionine-dependent methyltransferases"/>
    <property type="match status" value="1"/>
</dbReference>
<name>A0A085GK73_EWIA3</name>
<dbReference type="PANTHER" id="PTHR43861">
    <property type="entry name" value="TRANS-ACONITATE 2-METHYLTRANSFERASE-RELATED"/>
    <property type="match status" value="1"/>
</dbReference>
<dbReference type="Gene3D" id="3.40.50.150">
    <property type="entry name" value="Vaccinia Virus protein VP39"/>
    <property type="match status" value="1"/>
</dbReference>
<dbReference type="CDD" id="cd02440">
    <property type="entry name" value="AdoMet_MTases"/>
    <property type="match status" value="1"/>
</dbReference>
<comment type="function">
    <text evidence="5">Catalyzes the S-adenosylmethionine monomethyl esterification of trans-aconitate.</text>
</comment>
<evidence type="ECO:0000313" key="8">
    <source>
        <dbReference type="Proteomes" id="UP000028640"/>
    </source>
</evidence>
<dbReference type="GO" id="GO:0005737">
    <property type="term" value="C:cytoplasm"/>
    <property type="evidence" value="ECO:0007669"/>
    <property type="project" value="UniProtKB-SubCell"/>
</dbReference>
<accession>A0A085GK73</accession>